<evidence type="ECO:0000259" key="4">
    <source>
        <dbReference type="Pfam" id="PF13802"/>
    </source>
</evidence>
<dbReference type="PANTHER" id="PTHR22762:SF165">
    <property type="entry name" value="PUTATIVE (AFU_ORTHOLOGUE AFUA_1G06560)-RELATED"/>
    <property type="match status" value="1"/>
</dbReference>
<organism evidence="6 7">
    <name type="scientific">Candidatus Ornithospirochaeta stercoravium</name>
    <dbReference type="NCBI Taxonomy" id="2840897"/>
    <lineage>
        <taxon>Bacteria</taxon>
        <taxon>Pseudomonadati</taxon>
        <taxon>Spirochaetota</taxon>
        <taxon>Spirochaetia</taxon>
        <taxon>Spirochaetales</taxon>
        <taxon>Spirochaetaceae</taxon>
        <taxon>Spirochaetaceae incertae sedis</taxon>
        <taxon>Candidatus Ornithospirochaeta</taxon>
    </lineage>
</organism>
<evidence type="ECO:0000259" key="3">
    <source>
        <dbReference type="Pfam" id="PF01055"/>
    </source>
</evidence>
<feature type="domain" description="Glycoside hydrolase family 31 N-terminal" evidence="4">
    <location>
        <begin position="27"/>
        <end position="206"/>
    </location>
</feature>
<keyword evidence="2" id="KW-0326">Glycosidase</keyword>
<dbReference type="AlphaFoldDB" id="A0A9D9I926"/>
<keyword evidence="2 6" id="KW-0378">Hydrolase</keyword>
<evidence type="ECO:0000256" key="1">
    <source>
        <dbReference type="ARBA" id="ARBA00007806"/>
    </source>
</evidence>
<dbReference type="EMBL" id="JADIMF010000006">
    <property type="protein sequence ID" value="MBO8468239.1"/>
    <property type="molecule type" value="Genomic_DNA"/>
</dbReference>
<dbReference type="SUPFAM" id="SSF51445">
    <property type="entry name" value="(Trans)glycosidases"/>
    <property type="match status" value="1"/>
</dbReference>
<comment type="similarity">
    <text evidence="1 2">Belongs to the glycosyl hydrolase 31 family.</text>
</comment>
<evidence type="ECO:0000313" key="6">
    <source>
        <dbReference type="EMBL" id="MBO8468239.1"/>
    </source>
</evidence>
<feature type="domain" description="Glycoside hydrolase family 31 TIM barrel" evidence="3">
    <location>
        <begin position="254"/>
        <end position="572"/>
    </location>
</feature>
<dbReference type="Proteomes" id="UP000810292">
    <property type="component" value="Unassembled WGS sequence"/>
</dbReference>
<gene>
    <name evidence="6" type="ORF">IAA72_00455</name>
</gene>
<dbReference type="InterPro" id="IPR048395">
    <property type="entry name" value="Glyco_hydro_31_C"/>
</dbReference>
<evidence type="ECO:0000259" key="5">
    <source>
        <dbReference type="Pfam" id="PF21365"/>
    </source>
</evidence>
<comment type="caution">
    <text evidence="6">The sequence shown here is derived from an EMBL/GenBank/DDBJ whole genome shotgun (WGS) entry which is preliminary data.</text>
</comment>
<name>A0A9D9I926_9SPIO</name>
<dbReference type="GO" id="GO:0005975">
    <property type="term" value="P:carbohydrate metabolic process"/>
    <property type="evidence" value="ECO:0007669"/>
    <property type="project" value="InterPro"/>
</dbReference>
<dbReference type="CDD" id="cd14752">
    <property type="entry name" value="GH31_N"/>
    <property type="match status" value="1"/>
</dbReference>
<evidence type="ECO:0000313" key="7">
    <source>
        <dbReference type="Proteomes" id="UP000810292"/>
    </source>
</evidence>
<dbReference type="CDD" id="cd06599">
    <property type="entry name" value="GH31_glycosidase_Aec37"/>
    <property type="match status" value="1"/>
</dbReference>
<dbReference type="Gene3D" id="3.20.20.80">
    <property type="entry name" value="Glycosidases"/>
    <property type="match status" value="1"/>
</dbReference>
<dbReference type="Gene3D" id="2.60.40.1760">
    <property type="entry name" value="glycosyl hydrolase (family 31)"/>
    <property type="match status" value="1"/>
</dbReference>
<proteinExistence type="inferred from homology"/>
<protein>
    <submittedName>
        <fullName evidence="6">Glycoside hydrolase</fullName>
    </submittedName>
</protein>
<evidence type="ECO:0000256" key="2">
    <source>
        <dbReference type="RuleBase" id="RU361185"/>
    </source>
</evidence>
<dbReference type="Pfam" id="PF21365">
    <property type="entry name" value="Glyco_hydro_31_3rd"/>
    <property type="match status" value="1"/>
</dbReference>
<reference evidence="6" key="1">
    <citation type="submission" date="2020-10" db="EMBL/GenBank/DDBJ databases">
        <authorList>
            <person name="Gilroy R."/>
        </authorList>
    </citation>
    <scope>NUCLEOTIDE SEQUENCE</scope>
    <source>
        <strain evidence="6">14700</strain>
    </source>
</reference>
<accession>A0A9D9I926</accession>
<dbReference type="GO" id="GO:0004553">
    <property type="term" value="F:hydrolase activity, hydrolyzing O-glycosyl compounds"/>
    <property type="evidence" value="ECO:0007669"/>
    <property type="project" value="InterPro"/>
</dbReference>
<dbReference type="InterPro" id="IPR000322">
    <property type="entry name" value="Glyco_hydro_31_TIM"/>
</dbReference>
<dbReference type="SUPFAM" id="SSF51011">
    <property type="entry name" value="Glycosyl hydrolase domain"/>
    <property type="match status" value="1"/>
</dbReference>
<dbReference type="Gene3D" id="2.60.40.4040">
    <property type="match status" value="1"/>
</dbReference>
<reference evidence="6" key="2">
    <citation type="journal article" date="2021" name="PeerJ">
        <title>Extensive microbial diversity within the chicken gut microbiome revealed by metagenomics and culture.</title>
        <authorList>
            <person name="Gilroy R."/>
            <person name="Ravi A."/>
            <person name="Getino M."/>
            <person name="Pursley I."/>
            <person name="Horton D.L."/>
            <person name="Alikhan N.F."/>
            <person name="Baker D."/>
            <person name="Gharbi K."/>
            <person name="Hall N."/>
            <person name="Watson M."/>
            <person name="Adriaenssens E.M."/>
            <person name="Foster-Nyarko E."/>
            <person name="Jarju S."/>
            <person name="Secka A."/>
            <person name="Antonio M."/>
            <person name="Oren A."/>
            <person name="Chaudhuri R.R."/>
            <person name="La Ragione R."/>
            <person name="Hildebrand F."/>
            <person name="Pallen M.J."/>
        </authorList>
    </citation>
    <scope>NUCLEOTIDE SEQUENCE</scope>
    <source>
        <strain evidence="6">14700</strain>
    </source>
</reference>
<dbReference type="PANTHER" id="PTHR22762">
    <property type="entry name" value="ALPHA-GLUCOSIDASE"/>
    <property type="match status" value="1"/>
</dbReference>
<dbReference type="SUPFAM" id="SSF74650">
    <property type="entry name" value="Galactose mutarotase-like"/>
    <property type="match status" value="1"/>
</dbReference>
<dbReference type="GO" id="GO:0030246">
    <property type="term" value="F:carbohydrate binding"/>
    <property type="evidence" value="ECO:0007669"/>
    <property type="project" value="InterPro"/>
</dbReference>
<dbReference type="Pfam" id="PF01055">
    <property type="entry name" value="Glyco_hydro_31_2nd"/>
    <property type="match status" value="1"/>
</dbReference>
<dbReference type="Pfam" id="PF13802">
    <property type="entry name" value="Gal_mutarotas_2"/>
    <property type="match status" value="1"/>
</dbReference>
<dbReference type="InterPro" id="IPR017853">
    <property type="entry name" value="GH"/>
</dbReference>
<feature type="domain" description="Glycosyl hydrolase family 31 C-terminal" evidence="5">
    <location>
        <begin position="581"/>
        <end position="669"/>
    </location>
</feature>
<dbReference type="InterPro" id="IPR025887">
    <property type="entry name" value="Glyco_hydro_31_N_dom"/>
</dbReference>
<sequence>MKYQILNLREAVENGGQYLFHGDDGCIAISFYGDKIVRLCYEFDELDSPKDLELSERVLTPSLPSPVKALLDEDDTSFTLSAGSLRIIIAKDNAAVSVYYKGVLLHGGNIGNSDTVVPSSQVRGFSSGGRNLYARFNFPVAKNDEFYGLGDKTGAPDRRGRRFLMFNRDSLGYDASRTDPMYKSVPFFLKANTENRALAGIFIDAPLIDYVDFACESEFYYSWQVEGGPYSYFLIAGDDYHEILSGYASLTGYPYLPPLYSFGFFASSMNYADPDDSAERITKYFSKVEENDIPCEGLYFSSGYLRADDGKRYAFMWNRRKFPDVKGFVESFRKRGYHFCMNIKPGILKTHPLYDELAAKGYFIKNEEGQPYTDFFWGGEASLIDFMNPEAFAWWKNKLKEAYLDNGCSGIWNDNNEFEMENPEIDSYRIKTLLPVEMCRASAEAFEEFAPGKRGWIYSRSGYAGIQRYARTWSGDNVSDWVSYKNNQYMSVGFGLSGIPFYGHDLGGFYGDPPSKELLIRSCQSAVFQPRFVIHSWREDGNPTEPWTYPDALPHIRALIKEHYRFMPYIYSEAIKAAMTGVPIDRNLHLEYPDDESIRSDAVYSLFGASVVKVPVTEEGVASVSIVLPEKEKWFDGRTGEIVPSGVPFEVDAPLDGRAIWFAKAGSAIAVNPECTKLSGAFRRTDFLVFPAEEKCENDYFEDDGETMLSEGRYNHWKICVGRDHVGFTLVKKGLSAKGRLFSVDGRNSFDPDSLREGESIEFAIGKEA</sequence>
<dbReference type="InterPro" id="IPR011013">
    <property type="entry name" value="Gal_mutarotase_sf_dom"/>
</dbReference>